<dbReference type="RefSeq" id="WP_188928093.1">
    <property type="nucleotide sequence ID" value="NZ_BMJC01000001.1"/>
</dbReference>
<proteinExistence type="predicted"/>
<reference evidence="1" key="2">
    <citation type="submission" date="2020-09" db="EMBL/GenBank/DDBJ databases">
        <authorList>
            <person name="Sun Q."/>
            <person name="Zhou Y."/>
        </authorList>
    </citation>
    <scope>NUCLEOTIDE SEQUENCE</scope>
    <source>
        <strain evidence="1">CGMCC 1.15448</strain>
    </source>
</reference>
<sequence>MRVFHILVGVMLVLVSARGFGQNQSIPSSLEVPKGNKLILHTYAKGVQIYVCAPMPTDTSRYVWTLAEPQATLYSGADYQQQIGKHYFDDAKHPTWESTDGSKVVGAKFQQADAPDPDAIPWLLLQATSTSQDGQLGKITFIQRINTKGGKAPSTGASRSHKGQYRRVEYTAEYLFYGRD</sequence>
<dbReference type="EMBL" id="BMJC01000001">
    <property type="protein sequence ID" value="GGA84562.1"/>
    <property type="molecule type" value="Genomic_DNA"/>
</dbReference>
<dbReference type="AlphaFoldDB" id="A0A8J2U7U2"/>
<protein>
    <recommendedName>
        <fullName evidence="3">DUF3455 domain-containing protein</fullName>
    </recommendedName>
</protein>
<keyword evidence="2" id="KW-1185">Reference proteome</keyword>
<dbReference type="Proteomes" id="UP000607559">
    <property type="component" value="Unassembled WGS sequence"/>
</dbReference>
<organism evidence="1 2">
    <name type="scientific">Puia dinghuensis</name>
    <dbReference type="NCBI Taxonomy" id="1792502"/>
    <lineage>
        <taxon>Bacteria</taxon>
        <taxon>Pseudomonadati</taxon>
        <taxon>Bacteroidota</taxon>
        <taxon>Chitinophagia</taxon>
        <taxon>Chitinophagales</taxon>
        <taxon>Chitinophagaceae</taxon>
        <taxon>Puia</taxon>
    </lineage>
</organism>
<dbReference type="PANTHER" id="PTHR35567">
    <property type="entry name" value="MALATE DEHYDROGENASE (AFU_ORTHOLOGUE AFUA_2G13800)"/>
    <property type="match status" value="1"/>
</dbReference>
<dbReference type="InterPro" id="IPR021851">
    <property type="entry name" value="DUF3455"/>
</dbReference>
<evidence type="ECO:0008006" key="3">
    <source>
        <dbReference type="Google" id="ProtNLM"/>
    </source>
</evidence>
<dbReference type="Pfam" id="PF11937">
    <property type="entry name" value="DUF3455"/>
    <property type="match status" value="1"/>
</dbReference>
<gene>
    <name evidence="1" type="ORF">GCM10011511_04500</name>
</gene>
<dbReference type="PANTHER" id="PTHR35567:SF1">
    <property type="entry name" value="CONSERVED FUNGAL PROTEIN (AFU_ORTHOLOGUE AFUA_1G14230)"/>
    <property type="match status" value="1"/>
</dbReference>
<comment type="caution">
    <text evidence="1">The sequence shown here is derived from an EMBL/GenBank/DDBJ whole genome shotgun (WGS) entry which is preliminary data.</text>
</comment>
<accession>A0A8J2U7U2</accession>
<evidence type="ECO:0000313" key="2">
    <source>
        <dbReference type="Proteomes" id="UP000607559"/>
    </source>
</evidence>
<evidence type="ECO:0000313" key="1">
    <source>
        <dbReference type="EMBL" id="GGA84562.1"/>
    </source>
</evidence>
<reference evidence="1" key="1">
    <citation type="journal article" date="2014" name="Int. J. Syst. Evol. Microbiol.">
        <title>Complete genome sequence of Corynebacterium casei LMG S-19264T (=DSM 44701T), isolated from a smear-ripened cheese.</title>
        <authorList>
            <consortium name="US DOE Joint Genome Institute (JGI-PGF)"/>
            <person name="Walter F."/>
            <person name="Albersmeier A."/>
            <person name="Kalinowski J."/>
            <person name="Ruckert C."/>
        </authorList>
    </citation>
    <scope>NUCLEOTIDE SEQUENCE</scope>
    <source>
        <strain evidence="1">CGMCC 1.15448</strain>
    </source>
</reference>
<name>A0A8J2U7U2_9BACT</name>